<dbReference type="InterPro" id="IPR001353">
    <property type="entry name" value="Proteasome_sua/b"/>
</dbReference>
<keyword evidence="3 5" id="KW-0539">Nucleus</keyword>
<organism evidence="6 7">
    <name type="scientific">Fusarium venenatum</name>
    <dbReference type="NCBI Taxonomy" id="56646"/>
    <lineage>
        <taxon>Eukaryota</taxon>
        <taxon>Fungi</taxon>
        <taxon>Dikarya</taxon>
        <taxon>Ascomycota</taxon>
        <taxon>Pezizomycotina</taxon>
        <taxon>Sordariomycetes</taxon>
        <taxon>Hypocreomycetidae</taxon>
        <taxon>Hypocreales</taxon>
        <taxon>Nectriaceae</taxon>
        <taxon>Fusarium</taxon>
    </lineage>
</organism>
<evidence type="ECO:0000256" key="1">
    <source>
        <dbReference type="ARBA" id="ARBA00022490"/>
    </source>
</evidence>
<comment type="subunit">
    <text evidence="5">Component of the proteasome complex.</text>
</comment>
<keyword evidence="2 5" id="KW-0647">Proteasome</keyword>
<dbReference type="GO" id="GO:0019774">
    <property type="term" value="C:proteasome core complex, beta-subunit complex"/>
    <property type="evidence" value="ECO:0007669"/>
    <property type="project" value="InterPro"/>
</dbReference>
<dbReference type="Gene3D" id="3.60.20.10">
    <property type="entry name" value="Glutamine Phosphoribosylpyrophosphate, subunit 1, domain 1"/>
    <property type="match status" value="1"/>
</dbReference>
<evidence type="ECO:0000313" key="6">
    <source>
        <dbReference type="EMBL" id="CEI65009.1"/>
    </source>
</evidence>
<comment type="similarity">
    <text evidence="5">Belongs to the peptidase T1B family.</text>
</comment>
<dbReference type="FunFam" id="3.60.20.10:FF:000003">
    <property type="entry name" value="Proteasome subunit beta type-3"/>
    <property type="match status" value="1"/>
</dbReference>
<dbReference type="InterPro" id="IPR016050">
    <property type="entry name" value="Proteasome_bsu_CS"/>
</dbReference>
<dbReference type="AlphaFoldDB" id="A0A2L2T5U6"/>
<keyword evidence="1 5" id="KW-0963">Cytoplasm</keyword>
<dbReference type="PANTHER" id="PTHR32194">
    <property type="entry name" value="METALLOPROTEASE TLDD"/>
    <property type="match status" value="1"/>
</dbReference>
<dbReference type="GO" id="GO:0005737">
    <property type="term" value="C:cytoplasm"/>
    <property type="evidence" value="ECO:0007669"/>
    <property type="project" value="UniProtKB-SubCell"/>
</dbReference>
<dbReference type="Pfam" id="PF00227">
    <property type="entry name" value="Proteasome"/>
    <property type="match status" value="1"/>
</dbReference>
<reference evidence="7" key="1">
    <citation type="submission" date="2014-10" db="EMBL/GenBank/DDBJ databases">
        <authorList>
            <person name="King R."/>
        </authorList>
    </citation>
    <scope>NUCLEOTIDE SEQUENCE [LARGE SCALE GENOMIC DNA]</scope>
    <source>
        <strain evidence="7">A3/5</strain>
    </source>
</reference>
<dbReference type="EMBL" id="LN649229">
    <property type="protein sequence ID" value="CEI65009.1"/>
    <property type="molecule type" value="Genomic_DNA"/>
</dbReference>
<dbReference type="InterPro" id="IPR033811">
    <property type="entry name" value="Proteasome_beta_3"/>
</dbReference>
<comment type="subcellular location">
    <subcellularLocation>
        <location evidence="5">Cytoplasm</location>
    </subcellularLocation>
    <subcellularLocation>
        <location evidence="5">Nucleus</location>
    </subcellularLocation>
</comment>
<dbReference type="PROSITE" id="PS00854">
    <property type="entry name" value="PROTEASOME_BETA_1"/>
    <property type="match status" value="1"/>
</dbReference>
<dbReference type="InterPro" id="IPR023333">
    <property type="entry name" value="Proteasome_suB-type"/>
</dbReference>
<protein>
    <recommendedName>
        <fullName evidence="5">Proteasome subunit beta</fullName>
    </recommendedName>
</protein>
<accession>A0A2L2T5U6</accession>
<evidence type="ECO:0000256" key="3">
    <source>
        <dbReference type="ARBA" id="ARBA00023242"/>
    </source>
</evidence>
<dbReference type="STRING" id="56646.A0A2L2T5U6"/>
<dbReference type="GO" id="GO:0005634">
    <property type="term" value="C:nucleus"/>
    <property type="evidence" value="ECO:0007669"/>
    <property type="project" value="UniProtKB-SubCell"/>
</dbReference>
<evidence type="ECO:0000313" key="7">
    <source>
        <dbReference type="Proteomes" id="UP000245910"/>
    </source>
</evidence>
<dbReference type="SUPFAM" id="SSF56235">
    <property type="entry name" value="N-terminal nucleophile aminohydrolases (Ntn hydrolases)"/>
    <property type="match status" value="1"/>
</dbReference>
<evidence type="ECO:0000256" key="4">
    <source>
        <dbReference type="ARBA" id="ARBA00026071"/>
    </source>
</evidence>
<dbReference type="PROSITE" id="PS51476">
    <property type="entry name" value="PROTEASOME_BETA_2"/>
    <property type="match status" value="1"/>
</dbReference>
<dbReference type="CDD" id="cd03759">
    <property type="entry name" value="proteasome_beta_type_3"/>
    <property type="match status" value="1"/>
</dbReference>
<evidence type="ECO:0000256" key="5">
    <source>
        <dbReference type="RuleBase" id="RU004203"/>
    </source>
</evidence>
<sequence>MSLFSNKLQFSDGSFNHPSCNLSTPRQPLKHPLTRRYDTIRINDSRKLSFNKRSLTRIVLSFLSIRRSLVDVDCPTSHLPIHFYEAIMSSPFSINGGACVAMVGKDCVAIACDLRLGLQALTVSNDFPKIFQYGDVFLGLTGLATDVNTVSDLFRYKVNMYRLREERDIAPRTFANLVSSSLYERRFGPYFVSPVVAGLDPKTGKPFICGFDSIGCIDFAKDFIVSGTASEQLFGMCEGLWEPDLEPDALFETISQSLLNAVDRDALSGWGAHVYIIEKDKVTKRLLKGRQD</sequence>
<dbReference type="PANTHER" id="PTHR32194:SF10">
    <property type="entry name" value="PROTEASOME SUBUNIT BETA TYPE-3"/>
    <property type="match status" value="1"/>
</dbReference>
<name>A0A2L2T5U6_9HYPO</name>
<proteinExistence type="inferred from homology"/>
<comment type="subunit">
    <text evidence="4">The 26S proteasome consists of a 20S proteasome core and two 19S regulatory subunits. The 20S proteasome core is composed of 28 subunits that are arranged in four stacked rings, resulting in a barrel-shaped structure. The two end rings are each formed by seven alpha subunits, and the two central rings are each formed by seven beta subunits. The catalytic chamber with the active sites is on the inside of the barrel.</text>
</comment>
<dbReference type="GO" id="GO:0043161">
    <property type="term" value="P:proteasome-mediated ubiquitin-dependent protein catabolic process"/>
    <property type="evidence" value="ECO:0007669"/>
    <property type="project" value="InterPro"/>
</dbReference>
<dbReference type="Proteomes" id="UP000245910">
    <property type="component" value="Chromosome I"/>
</dbReference>
<evidence type="ECO:0000256" key="2">
    <source>
        <dbReference type="ARBA" id="ARBA00022942"/>
    </source>
</evidence>
<comment type="function">
    <text evidence="5">Component of the proteasome, a multicatalytic proteinase complex which is characterized by its ability to cleave peptides with Arg, Phe, Tyr, Leu, and Glu adjacent to the leaving group at neutral or slightly basic pH. The proteasome has an ATP-dependent proteolytic activity.</text>
</comment>
<dbReference type="InterPro" id="IPR029055">
    <property type="entry name" value="Ntn_hydrolases_N"/>
</dbReference>
<keyword evidence="7" id="KW-1185">Reference proteome</keyword>